<dbReference type="GO" id="GO:0034727">
    <property type="term" value="P:piecemeal microautophagy of the nucleus"/>
    <property type="evidence" value="ECO:0007669"/>
    <property type="project" value="TreeGrafter"/>
</dbReference>
<organism evidence="11 12">
    <name type="scientific">Mucor plumbeus</name>
    <dbReference type="NCBI Taxonomy" id="97098"/>
    <lineage>
        <taxon>Eukaryota</taxon>
        <taxon>Fungi</taxon>
        <taxon>Fungi incertae sedis</taxon>
        <taxon>Mucoromycota</taxon>
        <taxon>Mucoromycotina</taxon>
        <taxon>Mucoromycetes</taxon>
        <taxon>Mucorales</taxon>
        <taxon>Mucorineae</taxon>
        <taxon>Mucoraceae</taxon>
        <taxon>Mucor</taxon>
    </lineage>
</organism>
<dbReference type="PANTHER" id="PTHR13222:SF1">
    <property type="entry name" value="RB1-INDUCIBLE COILED-COIL PROTEIN 1"/>
    <property type="match status" value="1"/>
</dbReference>
<feature type="region of interest" description="Disordered" evidence="8">
    <location>
        <begin position="587"/>
        <end position="612"/>
    </location>
</feature>
<feature type="domain" description="Autophagy-related protein 11 C-terminal" evidence="10">
    <location>
        <begin position="1131"/>
        <end position="1256"/>
    </location>
</feature>
<comment type="subunit">
    <text evidence="6">Homodimer.</text>
</comment>
<evidence type="ECO:0000256" key="6">
    <source>
        <dbReference type="RuleBase" id="RU367075"/>
    </source>
</evidence>
<dbReference type="PANTHER" id="PTHR13222">
    <property type="entry name" value="RB1-INDUCIBLE COILED-COIL"/>
    <property type="match status" value="1"/>
</dbReference>
<keyword evidence="6" id="KW-0926">Vacuole</keyword>
<evidence type="ECO:0000256" key="5">
    <source>
        <dbReference type="ARBA" id="ARBA00023054"/>
    </source>
</evidence>
<dbReference type="GO" id="GO:0034045">
    <property type="term" value="C:phagophore assembly site membrane"/>
    <property type="evidence" value="ECO:0007669"/>
    <property type="project" value="UniProtKB-SubCell"/>
</dbReference>
<evidence type="ECO:0000256" key="3">
    <source>
        <dbReference type="ARBA" id="ARBA00022927"/>
    </source>
</evidence>
<evidence type="ECO:0000256" key="7">
    <source>
        <dbReference type="SAM" id="Coils"/>
    </source>
</evidence>
<keyword evidence="12" id="KW-1185">Reference proteome</keyword>
<dbReference type="InterPro" id="IPR045326">
    <property type="entry name" value="ATG17-like_dom"/>
</dbReference>
<feature type="domain" description="Autophagy protein ATG17-like" evidence="9">
    <location>
        <begin position="140"/>
        <end position="529"/>
    </location>
</feature>
<gene>
    <name evidence="11" type="ORF">INT46_008243</name>
</gene>
<keyword evidence="3 6" id="KW-0653">Protein transport</keyword>
<dbReference type="GO" id="GO:0000422">
    <property type="term" value="P:autophagy of mitochondrion"/>
    <property type="evidence" value="ECO:0007669"/>
    <property type="project" value="TreeGrafter"/>
</dbReference>
<accession>A0A8H7R7X9</accession>
<protein>
    <recommendedName>
        <fullName evidence="6">Autophagy-related protein 11</fullName>
    </recommendedName>
</protein>
<dbReference type="GO" id="GO:1903599">
    <property type="term" value="P:positive regulation of autophagy of mitochondrion"/>
    <property type="evidence" value="ECO:0007669"/>
    <property type="project" value="UniProtKB-UniRule"/>
</dbReference>
<dbReference type="GO" id="GO:0060090">
    <property type="term" value="F:molecular adaptor activity"/>
    <property type="evidence" value="ECO:0007669"/>
    <property type="project" value="TreeGrafter"/>
</dbReference>
<comment type="subcellular location">
    <subcellularLocation>
        <location evidence="6">Preautophagosomal structure membrane</location>
        <topology evidence="6">Peripheral membrane protein</topology>
    </subcellularLocation>
    <subcellularLocation>
        <location evidence="6">Vacuole membrane</location>
        <topology evidence="6">Peripheral membrane protein</topology>
    </subcellularLocation>
    <text evidence="6">During pexophagy, accumulates in the vacuolar membrane region, where the peroxisomes contact the vacuole.</text>
</comment>
<sequence length="1304" mass="149998">MKVYRSETGIQIKCSNTNNIKTLFELKETIENACGVPTENQVLMTSLGIQVRDTNLTQVIQSQGSDESIVLCYDTRCYLSEEEENIQFVLEEEIPVLERLILPIDGISLTKQFKKSIKTLSVDDSCKESLKLFNAIDNYSRSLLDTSTTHFELSGKIVNELEIQRNALNVAMKNLETHSSPTKTRLSRYLRKADQELAKQRPILVNVDRDLLFLSKLKIHDSVRKVLIPDDQSKQYLIDFVDKKIIVQTKSDTVKLCDRLSVDSAEMKTFIDQIDADTNFLQDRVQRSINMYYLHDLFEEINGFMKKLKEKRTKVKRDLQRAYEKLSLLSETPLSAQFNSLSLVDSRFGESTTLSNDGVSPGADMSAIGSFSNALTRRGSKNSSSASKVFDSFLHFAAINIKELLPEMAKCELAVRQRTEQLLNSKRKAISVFINCMRIISSFQMMLHEVNIKMDSNVNFMESFHQRYKSNDLQILPQIVFSYGTIMIELLRRKEYTTLLVTNSSLIGDVLGQYRSIEETRREYFRLKVIKEIPFKLSMLEIDKASPQSEISVNGNDDNTRINLRIEDITEFISVIHHLYVDTPGIASSSRASDSPGSSSGRSDSSGSLRRTEKDKSLFNILDNMKKELDSMKLQWVTSIKDNLFDAADPIAFGEIQGSMAMIKPEEIRQSMLDIDTVDIRSSKLTSPTSSIYQLVGNDKTLLEDNEGLKREIEELRREKESIQSEKDISEKELTITKAELDVAKEEIDRLEQESLDQTEEISQLKDMIKNLETEKEDLESAKRSFLNEIKNKDKSADFRIASAEEDFNAKLSDLQYKLEEEERMKKNLEIEHSSELNCIFNDHQNEIKLLSTQIDNEKRSKNDLENKHASELNSIVSKHKDEINQLNSQIKQEKQNTADTKHEQLELQRRLEQLCENMDAVKEKLETERALHEEQLSKMHADMEEKDRATEKIKELQEQTRSMVKQCQDDWYSKNEELKIIKEEQKAVDVAVRKLLKRFRPNDQDLHLMSLDGYVDLFRENLEGFEKEFGINKDNLEAATQELADVTEGYSNLIDTHNEWRSIASRMADKLEEFRKHVIFEIVTQLQMPMEKSELIALTTMVTPSDDDAAIWNEILQVSSGVNTQKFVFSVVKYVRDTYNQAKQFKKEYRSIKEKYDSLTREYTERIAFRNFKVGDLALLLPTRNSTGKPWAAFNINAPHYFLKSTENIAAQMQSREWIVARIVSITEYVTDEAVPESNPYGLGNGITYHLIEVENWRNNKLHPSKKRHVAHDSGLASIAHPREVANSSRAILTPSSVHSYNT</sequence>
<evidence type="ECO:0000259" key="9">
    <source>
        <dbReference type="Pfam" id="PF04108"/>
    </source>
</evidence>
<keyword evidence="6" id="KW-0472">Membrane</keyword>
<dbReference type="GO" id="GO:0019901">
    <property type="term" value="F:protein kinase binding"/>
    <property type="evidence" value="ECO:0007669"/>
    <property type="project" value="TreeGrafter"/>
</dbReference>
<keyword evidence="4 6" id="KW-0072">Autophagy</keyword>
<dbReference type="GO" id="GO:0034517">
    <property type="term" value="P:ribophagy"/>
    <property type="evidence" value="ECO:0007669"/>
    <property type="project" value="TreeGrafter"/>
</dbReference>
<dbReference type="GO" id="GO:0061709">
    <property type="term" value="P:reticulophagy"/>
    <property type="evidence" value="ECO:0007669"/>
    <property type="project" value="TreeGrafter"/>
</dbReference>
<feature type="coiled-coil region" evidence="7">
    <location>
        <begin position="699"/>
        <end position="967"/>
    </location>
</feature>
<keyword evidence="2 6" id="KW-0813">Transport</keyword>
<evidence type="ECO:0000256" key="8">
    <source>
        <dbReference type="SAM" id="MobiDB-lite"/>
    </source>
</evidence>
<keyword evidence="5 7" id="KW-0175">Coiled coil</keyword>
<reference evidence="11" key="1">
    <citation type="submission" date="2020-12" db="EMBL/GenBank/DDBJ databases">
        <title>Metabolic potential, ecology and presence of endohyphal bacteria is reflected in genomic diversity of Mucoromycotina.</title>
        <authorList>
            <person name="Muszewska A."/>
            <person name="Okrasinska A."/>
            <person name="Steczkiewicz K."/>
            <person name="Drgas O."/>
            <person name="Orlowska M."/>
            <person name="Perlinska-Lenart U."/>
            <person name="Aleksandrzak-Piekarczyk T."/>
            <person name="Szatraj K."/>
            <person name="Zielenkiewicz U."/>
            <person name="Pilsyk S."/>
            <person name="Malc E."/>
            <person name="Mieczkowski P."/>
            <person name="Kruszewska J.S."/>
            <person name="Biernat P."/>
            <person name="Pawlowska J."/>
        </authorList>
    </citation>
    <scope>NUCLEOTIDE SEQUENCE</scope>
    <source>
        <strain evidence="11">CBS 226.32</strain>
    </source>
</reference>
<dbReference type="Pfam" id="PF04108">
    <property type="entry name" value="ATG17_like"/>
    <property type="match status" value="1"/>
</dbReference>
<feature type="compositionally biased region" description="Low complexity" evidence="8">
    <location>
        <begin position="587"/>
        <end position="608"/>
    </location>
</feature>
<comment type="function">
    <text evidence="6">Involved in cytoplasm to vacuole transport (Cvt), pexophagy, mitophagy and nucleophagy. Recruits mitochondria for their selective degradation via autophagy (mitophagy) during starvation. Works as scaffold proteins that recruit ATG proteins to the pre-autophagosome (PAS), the site of vesicle/autophagosome formation. Required for the Cvt vesicles completion.</text>
</comment>
<comment type="caution">
    <text evidence="11">The sequence shown here is derived from an EMBL/GenBank/DDBJ whole genome shotgun (WGS) entry which is preliminary data.</text>
</comment>
<evidence type="ECO:0000259" key="10">
    <source>
        <dbReference type="Pfam" id="PF10377"/>
    </source>
</evidence>
<dbReference type="InterPro" id="IPR019460">
    <property type="entry name" value="Atg11_C"/>
</dbReference>
<dbReference type="GO" id="GO:0015031">
    <property type="term" value="P:protein transport"/>
    <property type="evidence" value="ECO:0007669"/>
    <property type="project" value="UniProtKB-KW"/>
</dbReference>
<proteinExistence type="inferred from homology"/>
<dbReference type="GO" id="GO:0005774">
    <property type="term" value="C:vacuolar membrane"/>
    <property type="evidence" value="ECO:0007669"/>
    <property type="project" value="UniProtKB-SubCell"/>
</dbReference>
<dbReference type="GO" id="GO:0000045">
    <property type="term" value="P:autophagosome assembly"/>
    <property type="evidence" value="ECO:0007669"/>
    <property type="project" value="UniProtKB-UniRule"/>
</dbReference>
<evidence type="ECO:0000256" key="4">
    <source>
        <dbReference type="ARBA" id="ARBA00023006"/>
    </source>
</evidence>
<dbReference type="Proteomes" id="UP000650833">
    <property type="component" value="Unassembled WGS sequence"/>
</dbReference>
<dbReference type="InterPro" id="IPR040040">
    <property type="entry name" value="ATG11"/>
</dbReference>
<evidence type="ECO:0000256" key="1">
    <source>
        <dbReference type="ARBA" id="ARBA00009729"/>
    </source>
</evidence>
<evidence type="ECO:0000313" key="12">
    <source>
        <dbReference type="Proteomes" id="UP000650833"/>
    </source>
</evidence>
<feature type="coiled-coil region" evidence="7">
    <location>
        <begin position="1136"/>
        <end position="1163"/>
    </location>
</feature>
<evidence type="ECO:0000313" key="11">
    <source>
        <dbReference type="EMBL" id="KAG2206057.1"/>
    </source>
</evidence>
<comment type="similarity">
    <text evidence="1 6">Belongs to the ATG11 family.</text>
</comment>
<dbReference type="Pfam" id="PF10377">
    <property type="entry name" value="ATG11"/>
    <property type="match status" value="1"/>
</dbReference>
<name>A0A8H7R7X9_9FUNG</name>
<evidence type="ECO:0000256" key="2">
    <source>
        <dbReference type="ARBA" id="ARBA00022448"/>
    </source>
</evidence>
<dbReference type="EMBL" id="JAEPRC010000160">
    <property type="protein sequence ID" value="KAG2206057.1"/>
    <property type="molecule type" value="Genomic_DNA"/>
</dbReference>
<dbReference type="GO" id="GO:1990316">
    <property type="term" value="C:Atg1/ULK1 kinase complex"/>
    <property type="evidence" value="ECO:0007669"/>
    <property type="project" value="TreeGrafter"/>
</dbReference>
<dbReference type="OrthoDB" id="447953at2759"/>